<dbReference type="Proteomes" id="UP000307702">
    <property type="component" value="Unassembled WGS sequence"/>
</dbReference>
<dbReference type="SUPFAM" id="SSF53335">
    <property type="entry name" value="S-adenosyl-L-methionine-dependent methyltransferases"/>
    <property type="match status" value="1"/>
</dbReference>
<feature type="active site" description="Proton acceptor" evidence="1">
    <location>
        <position position="178"/>
    </location>
</feature>
<feature type="site" description="Interaction with substrate rRNA" evidence="1">
    <location>
        <position position="4"/>
    </location>
</feature>
<comment type="catalytic activity">
    <reaction evidence="1">
        <text>adenosine(2030) in 23S rRNA + S-adenosyl-L-methionine = N(6)-methyladenosine(2030) in 23S rRNA + S-adenosyl-L-homocysteine + H(+)</text>
        <dbReference type="Rhea" id="RHEA:43736"/>
        <dbReference type="Rhea" id="RHEA-COMP:10668"/>
        <dbReference type="Rhea" id="RHEA-COMP:10669"/>
        <dbReference type="ChEBI" id="CHEBI:15378"/>
        <dbReference type="ChEBI" id="CHEBI:57856"/>
        <dbReference type="ChEBI" id="CHEBI:59789"/>
        <dbReference type="ChEBI" id="CHEBI:74411"/>
        <dbReference type="ChEBI" id="CHEBI:74449"/>
        <dbReference type="EC" id="2.1.1.266"/>
    </reaction>
</comment>
<dbReference type="HAMAP" id="MF_00934">
    <property type="entry name" value="23SrRNA_methyltr_J"/>
    <property type="match status" value="1"/>
</dbReference>
<accession>A0A8H2JK91</accession>
<comment type="caution">
    <text evidence="2">The sequence shown here is derived from an EMBL/GenBank/DDBJ whole genome shotgun (WGS) entry which is preliminary data.</text>
</comment>
<dbReference type="Gene3D" id="3.40.50.150">
    <property type="entry name" value="Vaccinia Virus protein VP39"/>
    <property type="match status" value="1"/>
</dbReference>
<feature type="binding site" evidence="1">
    <location>
        <position position="19"/>
    </location>
    <ligand>
        <name>S-adenosyl-L-methionine</name>
        <dbReference type="ChEBI" id="CHEBI:59789"/>
    </ligand>
</feature>
<evidence type="ECO:0000313" key="3">
    <source>
        <dbReference type="Proteomes" id="UP000307702"/>
    </source>
</evidence>
<dbReference type="PANTHER" id="PTHR37426">
    <property type="entry name" value="RIBOSOMAL RNA LARGE SUBUNIT METHYLTRANSFERASE J"/>
    <property type="match status" value="1"/>
</dbReference>
<comment type="function">
    <text evidence="1">Specifically methylates the adenine in position 2030 of 23S rRNA.</text>
</comment>
<dbReference type="Pfam" id="PF04378">
    <property type="entry name" value="RsmJ"/>
    <property type="match status" value="1"/>
</dbReference>
<feature type="binding site" evidence="1">
    <location>
        <position position="132"/>
    </location>
    <ligand>
        <name>S-adenosyl-L-methionine</name>
        <dbReference type="ChEBI" id="CHEBI:59789"/>
    </ligand>
</feature>
<dbReference type="InterPro" id="IPR007473">
    <property type="entry name" value="RlmJ"/>
</dbReference>
<dbReference type="PANTHER" id="PTHR37426:SF1">
    <property type="entry name" value="RIBOSOMAL RNA LARGE SUBUNIT METHYLTRANSFERASE J"/>
    <property type="match status" value="1"/>
</dbReference>
<dbReference type="GO" id="GO:0036307">
    <property type="term" value="F:23S rRNA (adenine(2030)-N(6))-methyltransferase activity"/>
    <property type="evidence" value="ECO:0007669"/>
    <property type="project" value="UniProtKB-UniRule"/>
</dbReference>
<dbReference type="AlphaFoldDB" id="A0A8H2JK91"/>
<feature type="binding site" evidence="1">
    <location>
        <position position="42"/>
    </location>
    <ligand>
        <name>S-adenosyl-L-methionine</name>
        <dbReference type="ChEBI" id="CHEBI:59789"/>
    </ligand>
</feature>
<feature type="binding site" evidence="1">
    <location>
        <begin position="157"/>
        <end position="158"/>
    </location>
    <ligand>
        <name>S-adenosyl-L-methionine</name>
        <dbReference type="ChEBI" id="CHEBI:59789"/>
    </ligand>
</feature>
<dbReference type="OrthoDB" id="9791274at2"/>
<gene>
    <name evidence="1" type="primary">rlmJ</name>
    <name evidence="2" type="ORF">FCS21_10840</name>
</gene>
<comment type="subunit">
    <text evidence="1">Monomer.</text>
</comment>
<keyword evidence="1" id="KW-0694">RNA-binding</keyword>
<dbReference type="EC" id="2.1.1.266" evidence="1"/>
<evidence type="ECO:0000313" key="2">
    <source>
        <dbReference type="EMBL" id="TMM44762.1"/>
    </source>
</evidence>
<reference evidence="2 3" key="1">
    <citation type="submission" date="2019-05" db="EMBL/GenBank/DDBJ databases">
        <title>Colwellia ponticola sp. nov., isolated from seawater.</title>
        <authorList>
            <person name="Yoon J.-H."/>
        </authorList>
    </citation>
    <scope>NUCLEOTIDE SEQUENCE [LARGE SCALE GENOMIC DNA]</scope>
    <source>
        <strain evidence="2 3">OISW-25</strain>
    </source>
</reference>
<protein>
    <recommendedName>
        <fullName evidence="1">Ribosomal RNA large subunit methyltransferase J</fullName>
        <ecNumber evidence="1">2.1.1.266</ecNumber>
    </recommendedName>
    <alternativeName>
        <fullName evidence="1">23S rRNA (adenine(2030)-N6)-methyltransferase</fullName>
    </alternativeName>
    <alternativeName>
        <fullName evidence="1">23S rRNA m6A2030 methyltransferase</fullName>
    </alternativeName>
</protein>
<keyword evidence="1" id="KW-0949">S-adenosyl-L-methionine</keyword>
<keyword evidence="1 2" id="KW-0808">Transferase</keyword>
<dbReference type="RefSeq" id="WP_138623271.1">
    <property type="nucleotide sequence ID" value="NZ_SZVP01000010.1"/>
</dbReference>
<dbReference type="InterPro" id="IPR029063">
    <property type="entry name" value="SAM-dependent_MTases_sf"/>
</dbReference>
<feature type="binding site" evidence="1">
    <location>
        <position position="114"/>
    </location>
    <ligand>
        <name>S-adenosyl-L-methionine</name>
        <dbReference type="ChEBI" id="CHEBI:59789"/>
    </ligand>
</feature>
<dbReference type="GO" id="GO:0005829">
    <property type="term" value="C:cytosol"/>
    <property type="evidence" value="ECO:0007669"/>
    <property type="project" value="TreeGrafter"/>
</dbReference>
<name>A0A8H2JK91_9GAMM</name>
<dbReference type="GO" id="GO:0003723">
    <property type="term" value="F:RNA binding"/>
    <property type="evidence" value="ECO:0007669"/>
    <property type="project" value="UniProtKB-UniRule"/>
</dbReference>
<evidence type="ECO:0000256" key="1">
    <source>
        <dbReference type="HAMAP-Rule" id="MF_00934"/>
    </source>
</evidence>
<sequence length="293" mass="33123">MLSYRHAFHAGNFADVLKHSVLTLVLDYMTRKEKGFCYIDSHSGAGMYQLADEYAQKTGEYKNGIAKIINDAAAPESLEPYLSLISSLNLIKVNEASDNVNNNATNELEVYPGSPGIAKAFVRRQDSSHLFELHPTDIQHLTDFCQRWRKVFVKQSDGYQGVLGLLPPPSRRGVVLIDPPYELKEDYTKAVKTIIKAYTKFSTGTYILWYPVVKRELVLAMERDFSHSEVKNLLQVELCLEQDSDEYGMTGTGLFIVNPPWQLTAQLKEILPYLKTKLGSDDTSYTVKQLIAE</sequence>
<keyword evidence="1" id="KW-0698">rRNA processing</keyword>
<organism evidence="2 3">
    <name type="scientific">Colwellia ponticola</name>
    <dbReference type="NCBI Taxonomy" id="2304625"/>
    <lineage>
        <taxon>Bacteria</taxon>
        <taxon>Pseudomonadati</taxon>
        <taxon>Pseudomonadota</taxon>
        <taxon>Gammaproteobacteria</taxon>
        <taxon>Alteromonadales</taxon>
        <taxon>Colwelliaceae</taxon>
        <taxon>Colwellia</taxon>
    </lineage>
</organism>
<proteinExistence type="inferred from homology"/>
<keyword evidence="3" id="KW-1185">Reference proteome</keyword>
<comment type="similarity">
    <text evidence="1">Belongs to the RlmJ family.</text>
</comment>
<dbReference type="GO" id="GO:0070475">
    <property type="term" value="P:rRNA base methylation"/>
    <property type="evidence" value="ECO:0007669"/>
    <property type="project" value="UniProtKB-UniRule"/>
</dbReference>
<keyword evidence="1 2" id="KW-0489">Methyltransferase</keyword>
<dbReference type="EMBL" id="SZVP01000010">
    <property type="protein sequence ID" value="TMM44762.1"/>
    <property type="molecule type" value="Genomic_DNA"/>
</dbReference>
<feature type="binding site" evidence="1">
    <location>
        <position position="178"/>
    </location>
    <ligand>
        <name>S-adenosyl-L-methionine</name>
        <dbReference type="ChEBI" id="CHEBI:59789"/>
    </ligand>
</feature>